<keyword evidence="2" id="KW-1185">Reference proteome</keyword>
<accession>A0ABW1QG67</accession>
<dbReference type="Proteomes" id="UP001596244">
    <property type="component" value="Unassembled WGS sequence"/>
</dbReference>
<proteinExistence type="predicted"/>
<comment type="caution">
    <text evidence="1">The sequence shown here is derived from an EMBL/GenBank/DDBJ whole genome shotgun (WGS) entry which is preliminary data.</text>
</comment>
<dbReference type="RefSeq" id="WP_377002187.1">
    <property type="nucleotide sequence ID" value="NZ_JBHSQE010000009.1"/>
</dbReference>
<evidence type="ECO:0008006" key="3">
    <source>
        <dbReference type="Google" id="ProtNLM"/>
    </source>
</evidence>
<organism evidence="1 2">
    <name type="scientific">Corynebacterium nasicanis</name>
    <dbReference type="NCBI Taxonomy" id="1448267"/>
    <lineage>
        <taxon>Bacteria</taxon>
        <taxon>Bacillati</taxon>
        <taxon>Actinomycetota</taxon>
        <taxon>Actinomycetes</taxon>
        <taxon>Mycobacteriales</taxon>
        <taxon>Corynebacteriaceae</taxon>
        <taxon>Corynebacterium</taxon>
    </lineage>
</organism>
<evidence type="ECO:0000313" key="1">
    <source>
        <dbReference type="EMBL" id="MFC6147580.1"/>
    </source>
</evidence>
<sequence>MITAFWGQVARVPFAEVTAFSIIWEVGCNRATFYYYFDSVDNHALRAVAASVPVEIIDLMERLLGGAVAGVHLDAHTRSAVERLCLLVGDGGSPLLISHLKELLQQVWVRRFDLDTTREDVQAVTAFMASGIVGILGQFAGRPCDALFDAHLATIGRVFTGPALEFAKGIPPQA</sequence>
<reference evidence="2" key="1">
    <citation type="journal article" date="2019" name="Int. J. Syst. Evol. Microbiol.">
        <title>The Global Catalogue of Microorganisms (GCM) 10K type strain sequencing project: providing services to taxonomists for standard genome sequencing and annotation.</title>
        <authorList>
            <consortium name="The Broad Institute Genomics Platform"/>
            <consortium name="The Broad Institute Genome Sequencing Center for Infectious Disease"/>
            <person name="Wu L."/>
            <person name="Ma J."/>
        </authorList>
    </citation>
    <scope>NUCLEOTIDE SEQUENCE [LARGE SCALE GENOMIC DNA]</scope>
    <source>
        <strain evidence="2">CCUG 51943</strain>
    </source>
</reference>
<dbReference type="EMBL" id="JBHSQE010000009">
    <property type="protein sequence ID" value="MFC6147580.1"/>
    <property type="molecule type" value="Genomic_DNA"/>
</dbReference>
<evidence type="ECO:0000313" key="2">
    <source>
        <dbReference type="Proteomes" id="UP001596244"/>
    </source>
</evidence>
<gene>
    <name evidence="1" type="ORF">ACFPUZ_12275</name>
</gene>
<name>A0ABW1QG67_9CORY</name>
<protein>
    <recommendedName>
        <fullName evidence="3">TetR family transcriptional regulator</fullName>
    </recommendedName>
</protein>